<evidence type="ECO:0000256" key="2">
    <source>
        <dbReference type="ARBA" id="ARBA00022801"/>
    </source>
</evidence>
<dbReference type="PANTHER" id="PTHR42988">
    <property type="entry name" value="PHOSPHOHYDROLASE"/>
    <property type="match status" value="1"/>
</dbReference>
<keyword evidence="7" id="KW-1185">Reference proteome</keyword>
<evidence type="ECO:0000256" key="3">
    <source>
        <dbReference type="ARBA" id="ARBA00023004"/>
    </source>
</evidence>
<dbReference type="PANTHER" id="PTHR42988:SF2">
    <property type="entry name" value="CYCLIC NUCLEOTIDE PHOSPHODIESTERASE CBUA0032-RELATED"/>
    <property type="match status" value="1"/>
</dbReference>
<evidence type="ECO:0000256" key="4">
    <source>
        <dbReference type="ARBA" id="ARBA00025742"/>
    </source>
</evidence>
<gene>
    <name evidence="6" type="ORF">GCM10009416_33870</name>
</gene>
<evidence type="ECO:0000313" key="7">
    <source>
        <dbReference type="Proteomes" id="UP001501588"/>
    </source>
</evidence>
<accession>A0ABN1FKG5</accession>
<protein>
    <submittedName>
        <fullName evidence="6">Metallophosphoesterase</fullName>
    </submittedName>
</protein>
<proteinExistence type="inferred from homology"/>
<comment type="similarity">
    <text evidence="4">Belongs to the cyclic nucleotide phosphodiesterase class-III family.</text>
</comment>
<reference evidence="6 7" key="1">
    <citation type="journal article" date="2019" name="Int. J. Syst. Evol. Microbiol.">
        <title>The Global Catalogue of Microorganisms (GCM) 10K type strain sequencing project: providing services to taxonomists for standard genome sequencing and annotation.</title>
        <authorList>
            <consortium name="The Broad Institute Genomics Platform"/>
            <consortium name="The Broad Institute Genome Sequencing Center for Infectious Disease"/>
            <person name="Wu L."/>
            <person name="Ma J."/>
        </authorList>
    </citation>
    <scope>NUCLEOTIDE SEQUENCE [LARGE SCALE GENOMIC DNA]</scope>
    <source>
        <strain evidence="6 7">JCM 9933</strain>
    </source>
</reference>
<evidence type="ECO:0000259" key="5">
    <source>
        <dbReference type="Pfam" id="PF00149"/>
    </source>
</evidence>
<dbReference type="Gene3D" id="3.60.21.10">
    <property type="match status" value="1"/>
</dbReference>
<keyword evidence="1" id="KW-0479">Metal-binding</keyword>
<dbReference type="RefSeq" id="WP_343896556.1">
    <property type="nucleotide sequence ID" value="NZ_BAAAFZ010000053.1"/>
</dbReference>
<dbReference type="Pfam" id="PF00149">
    <property type="entry name" value="Metallophos"/>
    <property type="match status" value="1"/>
</dbReference>
<dbReference type="InterPro" id="IPR004843">
    <property type="entry name" value="Calcineurin-like_PHP"/>
</dbReference>
<dbReference type="InterPro" id="IPR050884">
    <property type="entry name" value="CNP_phosphodiesterase-III"/>
</dbReference>
<dbReference type="Proteomes" id="UP001501588">
    <property type="component" value="Unassembled WGS sequence"/>
</dbReference>
<dbReference type="SUPFAM" id="SSF56300">
    <property type="entry name" value="Metallo-dependent phosphatases"/>
    <property type="match status" value="1"/>
</dbReference>
<evidence type="ECO:0000313" key="6">
    <source>
        <dbReference type="EMBL" id="GAA0592692.1"/>
    </source>
</evidence>
<keyword evidence="2" id="KW-0378">Hydrolase</keyword>
<dbReference type="InterPro" id="IPR029052">
    <property type="entry name" value="Metallo-depent_PP-like"/>
</dbReference>
<feature type="domain" description="Calcineurin-like phosphoesterase" evidence="5">
    <location>
        <begin position="3"/>
        <end position="193"/>
    </location>
</feature>
<comment type="caution">
    <text evidence="6">The sequence shown here is derived from an EMBL/GenBank/DDBJ whole genome shotgun (WGS) entry which is preliminary data.</text>
</comment>
<dbReference type="EMBL" id="BAAAFZ010000053">
    <property type="protein sequence ID" value="GAA0592692.1"/>
    <property type="molecule type" value="Genomic_DNA"/>
</dbReference>
<sequence length="272" mass="28858">MRRIAHISDLHFHLTDPAVVEALAADLNADPPDLVAVSGDLTMRARSREFRAARAFLDGLRAPVLAVPGNHDITSYWLHERLLDPLGRWRRFIAQEPEPVWSDGEIAVVGVNTASRAGAFLDWSQGRVGEGRLRRAVERLRALPDGLFRIVVAHHPFLPPESAPDTRLVGRAEAALAAFAGQGVRMVLSGHLHLGYMRARGAAAGAEAAGGAAGPGGGSGLLVVQAATATSTRLRGEPNAYNLISVEGGRASVEVRAWDGQGWTTGTTAEAP</sequence>
<organism evidence="6 7">
    <name type="scientific">Craurococcus roseus</name>
    <dbReference type="NCBI Taxonomy" id="77585"/>
    <lineage>
        <taxon>Bacteria</taxon>
        <taxon>Pseudomonadati</taxon>
        <taxon>Pseudomonadota</taxon>
        <taxon>Alphaproteobacteria</taxon>
        <taxon>Acetobacterales</taxon>
        <taxon>Acetobacteraceae</taxon>
        <taxon>Craurococcus</taxon>
    </lineage>
</organism>
<evidence type="ECO:0000256" key="1">
    <source>
        <dbReference type="ARBA" id="ARBA00022723"/>
    </source>
</evidence>
<name>A0ABN1FKG5_9PROT</name>
<keyword evidence="3" id="KW-0408">Iron</keyword>